<sequence>MNDREIEAPEQAEDNKRTQDLRTQPIPKLLLQYAIPAVVGTVVQALYNIVDTIFIGQGSGELGIAAVYIGFPLIILLVGFSMLVGTGASVGVSIALGRRDSDRADRILSNAVYLTFGFYILAVTPSIIFLEDLLRLIGASDNIIPLAKDYLHIYLPAVILSNLTYGYNNVMRASGYPTKAMITMIIGAVINVVLDYFFIMHFGWGVKGAAWATVIAMFCTMVFVQYHFFQRKSVVRFKRQNMKPSGSILLSIISVGIAPFAMQVAGSAVSFVLNHNFARFAKSVAEADLSIATYGIINNYTTLIALTIIGVAQGMQPIVGYNYGAGHIERSLSCYKLAVGVNTVISILGFAAAMLLPEQLFILFNASPELIEIGRRAIRIVFCVFFVVGFQITTSQLFQSLGLSRQAIFISLTRQIIFLLPALLILPHFYGIDGVWYAIPLGDLLATVVSASMIIYYFKKWTSEQPSPLA</sequence>
<dbReference type="InterPro" id="IPR048279">
    <property type="entry name" value="MdtK-like"/>
</dbReference>
<dbReference type="PANTHER" id="PTHR43823">
    <property type="entry name" value="SPORULATION PROTEIN YKVU"/>
    <property type="match status" value="1"/>
</dbReference>
<organism evidence="11 12">
    <name type="scientific">Porphyromonas uenonis 60-3</name>
    <dbReference type="NCBI Taxonomy" id="596327"/>
    <lineage>
        <taxon>Bacteria</taxon>
        <taxon>Pseudomonadati</taxon>
        <taxon>Bacteroidota</taxon>
        <taxon>Bacteroidia</taxon>
        <taxon>Bacteroidales</taxon>
        <taxon>Porphyromonadaceae</taxon>
        <taxon>Porphyromonas</taxon>
    </lineage>
</organism>
<evidence type="ECO:0000256" key="4">
    <source>
        <dbReference type="ARBA" id="ARBA00022448"/>
    </source>
</evidence>
<dbReference type="OrthoDB" id="9811110at2"/>
<keyword evidence="7 10" id="KW-1133">Transmembrane helix</keyword>
<keyword evidence="12" id="KW-1185">Reference proteome</keyword>
<dbReference type="GO" id="GO:0046677">
    <property type="term" value="P:response to antibiotic"/>
    <property type="evidence" value="ECO:0007669"/>
    <property type="project" value="UniProtKB-KW"/>
</dbReference>
<accession>C2ME93</accession>
<dbReference type="AlphaFoldDB" id="C2ME93"/>
<reference evidence="11 12" key="1">
    <citation type="submission" date="2009-04" db="EMBL/GenBank/DDBJ databases">
        <authorList>
            <person name="Sebastian Y."/>
            <person name="Madupu R."/>
            <person name="Durkin A.S."/>
            <person name="Torralba M."/>
            <person name="Methe B."/>
            <person name="Sutton G.G."/>
            <person name="Strausberg R.L."/>
            <person name="Nelson K.E."/>
        </authorList>
    </citation>
    <scope>NUCLEOTIDE SEQUENCE [LARGE SCALE GENOMIC DNA]</scope>
    <source>
        <strain evidence="11 12">60-3</strain>
    </source>
</reference>
<dbReference type="STRING" id="596327.PORUE0001_0251"/>
<protein>
    <recommendedName>
        <fullName evidence="3">Multidrug export protein MepA</fullName>
    </recommendedName>
</protein>
<dbReference type="EMBL" id="ACLR01000226">
    <property type="protein sequence ID" value="EEK15976.1"/>
    <property type="molecule type" value="Genomic_DNA"/>
</dbReference>
<dbReference type="GO" id="GO:0005886">
    <property type="term" value="C:plasma membrane"/>
    <property type="evidence" value="ECO:0007669"/>
    <property type="project" value="UniProtKB-SubCell"/>
</dbReference>
<feature type="transmembrane region" description="Helical" evidence="10">
    <location>
        <begin position="62"/>
        <end position="95"/>
    </location>
</feature>
<comment type="caution">
    <text evidence="11">The sequence shown here is derived from an EMBL/GenBank/DDBJ whole genome shotgun (WGS) entry which is preliminary data.</text>
</comment>
<feature type="transmembrane region" description="Helical" evidence="10">
    <location>
        <begin position="248"/>
        <end position="271"/>
    </location>
</feature>
<evidence type="ECO:0000256" key="3">
    <source>
        <dbReference type="ARBA" id="ARBA00022106"/>
    </source>
</evidence>
<proteinExistence type="inferred from homology"/>
<dbReference type="CDD" id="cd13143">
    <property type="entry name" value="MATE_MepA_like"/>
    <property type="match status" value="1"/>
</dbReference>
<feature type="transmembrane region" description="Helical" evidence="10">
    <location>
        <begin position="29"/>
        <end position="50"/>
    </location>
</feature>
<feature type="transmembrane region" description="Helical" evidence="10">
    <location>
        <begin position="333"/>
        <end position="356"/>
    </location>
</feature>
<keyword evidence="8 10" id="KW-0472">Membrane</keyword>
<dbReference type="PANTHER" id="PTHR43823:SF3">
    <property type="entry name" value="MULTIDRUG EXPORT PROTEIN MEPA"/>
    <property type="match status" value="1"/>
</dbReference>
<dbReference type="eggNOG" id="COG0534">
    <property type="taxonomic scope" value="Bacteria"/>
</dbReference>
<comment type="similarity">
    <text evidence="2">Belongs to the multi antimicrobial extrusion (MATE) (TC 2.A.66.1) family. MepA subfamily.</text>
</comment>
<feature type="transmembrane region" description="Helical" evidence="10">
    <location>
        <begin position="436"/>
        <end position="458"/>
    </location>
</feature>
<feature type="transmembrane region" description="Helical" evidence="10">
    <location>
        <begin position="180"/>
        <end position="202"/>
    </location>
</feature>
<evidence type="ECO:0000256" key="2">
    <source>
        <dbReference type="ARBA" id="ARBA00008417"/>
    </source>
</evidence>
<feature type="transmembrane region" description="Helical" evidence="10">
    <location>
        <begin position="150"/>
        <end position="168"/>
    </location>
</feature>
<dbReference type="InterPro" id="IPR045070">
    <property type="entry name" value="MATE_MepA-like"/>
</dbReference>
<keyword evidence="5" id="KW-1003">Cell membrane</keyword>
<evidence type="ECO:0000256" key="10">
    <source>
        <dbReference type="SAM" id="Phobius"/>
    </source>
</evidence>
<feature type="transmembrane region" description="Helical" evidence="10">
    <location>
        <begin position="376"/>
        <end position="395"/>
    </location>
</feature>
<feature type="transmembrane region" description="Helical" evidence="10">
    <location>
        <begin position="208"/>
        <end position="228"/>
    </location>
</feature>
<keyword evidence="9" id="KW-0046">Antibiotic resistance</keyword>
<feature type="transmembrane region" description="Helical" evidence="10">
    <location>
        <begin position="407"/>
        <end position="430"/>
    </location>
</feature>
<dbReference type="GO" id="GO:0015297">
    <property type="term" value="F:antiporter activity"/>
    <property type="evidence" value="ECO:0007669"/>
    <property type="project" value="InterPro"/>
</dbReference>
<evidence type="ECO:0000256" key="8">
    <source>
        <dbReference type="ARBA" id="ARBA00023136"/>
    </source>
</evidence>
<dbReference type="NCBIfam" id="TIGR00797">
    <property type="entry name" value="matE"/>
    <property type="match status" value="1"/>
</dbReference>
<evidence type="ECO:0000313" key="12">
    <source>
        <dbReference type="Proteomes" id="UP000003303"/>
    </source>
</evidence>
<dbReference type="Pfam" id="PF01554">
    <property type="entry name" value="MatE"/>
    <property type="match status" value="2"/>
</dbReference>
<gene>
    <name evidence="11" type="ORF">PORUE0001_0251</name>
</gene>
<keyword evidence="6 10" id="KW-0812">Transmembrane</keyword>
<evidence type="ECO:0000256" key="6">
    <source>
        <dbReference type="ARBA" id="ARBA00022692"/>
    </source>
</evidence>
<comment type="subcellular location">
    <subcellularLocation>
        <location evidence="1">Cell membrane</location>
        <topology evidence="1">Multi-pass membrane protein</topology>
    </subcellularLocation>
</comment>
<dbReference type="RefSeq" id="WP_007366162.1">
    <property type="nucleotide sequence ID" value="NZ_ACLR01000226.1"/>
</dbReference>
<evidence type="ECO:0000256" key="1">
    <source>
        <dbReference type="ARBA" id="ARBA00004651"/>
    </source>
</evidence>
<evidence type="ECO:0000256" key="9">
    <source>
        <dbReference type="ARBA" id="ARBA00023251"/>
    </source>
</evidence>
<evidence type="ECO:0000256" key="5">
    <source>
        <dbReference type="ARBA" id="ARBA00022475"/>
    </source>
</evidence>
<name>C2ME93_9PORP</name>
<feature type="transmembrane region" description="Helical" evidence="10">
    <location>
        <begin position="291"/>
        <end position="312"/>
    </location>
</feature>
<evidence type="ECO:0000256" key="7">
    <source>
        <dbReference type="ARBA" id="ARBA00022989"/>
    </source>
</evidence>
<dbReference type="InterPro" id="IPR051327">
    <property type="entry name" value="MATE_MepA_subfamily"/>
</dbReference>
<dbReference type="PIRSF" id="PIRSF006603">
    <property type="entry name" value="DinF"/>
    <property type="match status" value="1"/>
</dbReference>
<evidence type="ECO:0000313" key="11">
    <source>
        <dbReference type="EMBL" id="EEK15976.1"/>
    </source>
</evidence>
<dbReference type="Proteomes" id="UP000003303">
    <property type="component" value="Unassembled WGS sequence"/>
</dbReference>
<feature type="transmembrane region" description="Helical" evidence="10">
    <location>
        <begin position="107"/>
        <end position="130"/>
    </location>
</feature>
<dbReference type="GO" id="GO:0042910">
    <property type="term" value="F:xenobiotic transmembrane transporter activity"/>
    <property type="evidence" value="ECO:0007669"/>
    <property type="project" value="InterPro"/>
</dbReference>
<dbReference type="InterPro" id="IPR002528">
    <property type="entry name" value="MATE_fam"/>
</dbReference>
<keyword evidence="4" id="KW-0813">Transport</keyword>